<evidence type="ECO:0000259" key="1">
    <source>
        <dbReference type="Pfam" id="PF00534"/>
    </source>
</evidence>
<dbReference type="CDD" id="cd03801">
    <property type="entry name" value="GT4_PimA-like"/>
    <property type="match status" value="1"/>
</dbReference>
<evidence type="ECO:0000313" key="2">
    <source>
        <dbReference type="EMBL" id="GAA4912169.1"/>
    </source>
</evidence>
<organism evidence="2 3">
    <name type="scientific">Mucilaginibacter defluvii</name>
    <dbReference type="NCBI Taxonomy" id="1196019"/>
    <lineage>
        <taxon>Bacteria</taxon>
        <taxon>Pseudomonadati</taxon>
        <taxon>Bacteroidota</taxon>
        <taxon>Sphingobacteriia</taxon>
        <taxon>Sphingobacteriales</taxon>
        <taxon>Sphingobacteriaceae</taxon>
        <taxon>Mucilaginibacter</taxon>
    </lineage>
</organism>
<name>A0ABP9FRD2_9SPHI</name>
<dbReference type="SUPFAM" id="SSF53756">
    <property type="entry name" value="UDP-Glycosyltransferase/glycogen phosphorylase"/>
    <property type="match status" value="1"/>
</dbReference>
<dbReference type="RefSeq" id="WP_345330285.1">
    <property type="nucleotide sequence ID" value="NZ_BAABJI010000002.1"/>
</dbReference>
<dbReference type="InterPro" id="IPR001296">
    <property type="entry name" value="Glyco_trans_1"/>
</dbReference>
<dbReference type="PANTHER" id="PTHR45947:SF3">
    <property type="entry name" value="SULFOQUINOVOSYL TRANSFERASE SQD2"/>
    <property type="match status" value="1"/>
</dbReference>
<feature type="domain" description="Glycosyl transferase family 1" evidence="1">
    <location>
        <begin position="201"/>
        <end position="358"/>
    </location>
</feature>
<dbReference type="InterPro" id="IPR050194">
    <property type="entry name" value="Glycosyltransferase_grp1"/>
</dbReference>
<protein>
    <recommendedName>
        <fullName evidence="1">Glycosyl transferase family 1 domain-containing protein</fullName>
    </recommendedName>
</protein>
<proteinExistence type="predicted"/>
<comment type="caution">
    <text evidence="2">The sequence shown here is derived from an EMBL/GenBank/DDBJ whole genome shotgun (WGS) entry which is preliminary data.</text>
</comment>
<dbReference type="Proteomes" id="UP001501436">
    <property type="component" value="Unassembled WGS sequence"/>
</dbReference>
<dbReference type="Gene3D" id="3.40.50.2000">
    <property type="entry name" value="Glycogen Phosphorylase B"/>
    <property type="match status" value="2"/>
</dbReference>
<sequence length="380" mass="42853">MGNSTKLLIQAWALEKVADVYHISATHYIYLTEIVKYYPEVCLLSPVLQLTSDESNLTPIRLPGIKVHELPYSATYLSAIKNLGAYIAAYAKLSKQYDKVYVRYPSPFGWLSQYYFKDIIVHFVGDPIDATLGNPNFSRFKKQVLINLFRPEHYIYLRACKRAKVFTNGHHIQQKLQKQGIRATAVISSTLNDTDFSFRDDDVIDAGNLKLLYAGYLRRAKGVETLIRSFAIILKKHQHAVFTIVGSGEFEQELKALANELGLKNNVNFKGHINDRDQLNHFYRTHDVFCFASLSEGSPRVVLEAMANGINVLSTPVGSLPAVFKDGQDIIFAKAGNPQDFADKILAIASDKKRTMAIRLAAFNKAKNYTTANFIKTIFQ</sequence>
<reference evidence="3" key="1">
    <citation type="journal article" date="2019" name="Int. J. Syst. Evol. Microbiol.">
        <title>The Global Catalogue of Microorganisms (GCM) 10K type strain sequencing project: providing services to taxonomists for standard genome sequencing and annotation.</title>
        <authorList>
            <consortium name="The Broad Institute Genomics Platform"/>
            <consortium name="The Broad Institute Genome Sequencing Center for Infectious Disease"/>
            <person name="Wu L."/>
            <person name="Ma J."/>
        </authorList>
    </citation>
    <scope>NUCLEOTIDE SEQUENCE [LARGE SCALE GENOMIC DNA]</scope>
    <source>
        <strain evidence="3">JCM 18283</strain>
    </source>
</reference>
<keyword evidence="3" id="KW-1185">Reference proteome</keyword>
<gene>
    <name evidence="2" type="ORF">GCM10023313_14020</name>
</gene>
<dbReference type="PANTHER" id="PTHR45947">
    <property type="entry name" value="SULFOQUINOVOSYL TRANSFERASE SQD2"/>
    <property type="match status" value="1"/>
</dbReference>
<accession>A0ABP9FRD2</accession>
<dbReference type="Pfam" id="PF00534">
    <property type="entry name" value="Glycos_transf_1"/>
    <property type="match status" value="1"/>
</dbReference>
<dbReference type="EMBL" id="BAABJI010000002">
    <property type="protein sequence ID" value="GAA4912169.1"/>
    <property type="molecule type" value="Genomic_DNA"/>
</dbReference>
<evidence type="ECO:0000313" key="3">
    <source>
        <dbReference type="Proteomes" id="UP001501436"/>
    </source>
</evidence>